<organism evidence="1 2">
    <name type="scientific">Halomonas eurihalina</name>
    <dbReference type="NCBI Taxonomy" id="42566"/>
    <lineage>
        <taxon>Bacteria</taxon>
        <taxon>Pseudomonadati</taxon>
        <taxon>Pseudomonadota</taxon>
        <taxon>Gammaproteobacteria</taxon>
        <taxon>Oceanospirillales</taxon>
        <taxon>Halomonadaceae</taxon>
        <taxon>Halomonas</taxon>
    </lineage>
</organism>
<keyword evidence="1" id="KW-0418">Kinase</keyword>
<dbReference type="Gene3D" id="3.30.420.300">
    <property type="entry name" value="2-keto-3-deoxy-galactonokinase, substrate binding domain"/>
    <property type="match status" value="1"/>
</dbReference>
<reference evidence="1 2" key="1">
    <citation type="submission" date="2019-08" db="EMBL/GenBank/DDBJ databases">
        <title>Draft Genome Sequence of Halomonas eurihalina Isolated from Preserved Hide-surface.</title>
        <authorList>
            <person name="Hussain S.A."/>
            <person name="Xu A."/>
            <person name="Sarker M."/>
            <person name="Sommers C."/>
        </authorList>
    </citation>
    <scope>NUCLEOTIDE SEQUENCE [LARGE SCALE GENOMIC DNA]</scope>
    <source>
        <strain evidence="1 2">MS1</strain>
    </source>
</reference>
<dbReference type="OrthoDB" id="256574at2"/>
<keyword evidence="1" id="KW-0808">Transferase</keyword>
<accession>A0A5D9D6P1</accession>
<comment type="caution">
    <text evidence="1">The sequence shown here is derived from an EMBL/GenBank/DDBJ whole genome shotgun (WGS) entry which is preliminary data.</text>
</comment>
<dbReference type="CDD" id="cd24012">
    <property type="entry name" value="ASKHA_NBD_KDGal-kinase"/>
    <property type="match status" value="1"/>
</dbReference>
<evidence type="ECO:0000313" key="2">
    <source>
        <dbReference type="Proteomes" id="UP000324260"/>
    </source>
</evidence>
<dbReference type="InterPro" id="IPR042258">
    <property type="entry name" value="DGOK_N"/>
</dbReference>
<dbReference type="GO" id="GO:0008671">
    <property type="term" value="F:2-dehydro-3-deoxygalactonokinase activity"/>
    <property type="evidence" value="ECO:0007669"/>
    <property type="project" value="InterPro"/>
</dbReference>
<dbReference type="GO" id="GO:0034194">
    <property type="term" value="P:D-galactonate catabolic process"/>
    <property type="evidence" value="ECO:0007669"/>
    <property type="project" value="InterPro"/>
</dbReference>
<dbReference type="InterPro" id="IPR007729">
    <property type="entry name" value="DGOK"/>
</dbReference>
<dbReference type="AlphaFoldDB" id="A0A5D9D6P1"/>
<gene>
    <name evidence="1" type="ORF">FZZ93_10965</name>
</gene>
<dbReference type="RefSeq" id="WP_149322363.1">
    <property type="nucleotide sequence ID" value="NZ_JARWAH010000003.1"/>
</dbReference>
<dbReference type="EMBL" id="VTPU01000009">
    <property type="protein sequence ID" value="TZG39229.1"/>
    <property type="molecule type" value="Genomic_DNA"/>
</dbReference>
<keyword evidence="2" id="KW-1185">Reference proteome</keyword>
<protein>
    <submittedName>
        <fullName evidence="1">2-dehydro-3-deoxygalactonokinase</fullName>
    </submittedName>
</protein>
<proteinExistence type="predicted"/>
<dbReference type="Proteomes" id="UP000324260">
    <property type="component" value="Unassembled WGS sequence"/>
</dbReference>
<name>A0A5D9D6P1_HALER</name>
<dbReference type="InterPro" id="IPR042257">
    <property type="entry name" value="DGOK_C"/>
</dbReference>
<sequence>MSERLIAIDWGTSNFRAFLVDRTTGECLDSHRSDAGLRSLSSEEFPHYCQAQVGAWREEGRVPVYLSGMVGSARGWCEAPQLDVPASAAELAAGVMAAPGLSNAWIVPGLKVVRDDHVDVMRGEEVQAFGALTLCDTTSGLCCLPGTHSKWVRLERERLTDFTTAMTGELFRAVRFHTLPGEPSRERAAFDESGFRQGLEAARHPDGPLHALFEARSRHLYASLAAEAVGGFISGVLIGSEVLSQRRKWQDAAVTLVGSTDLNALYRMALEWAGGSVVEISSDDATLAGLCALAQRHDESR</sequence>
<dbReference type="Pfam" id="PF05035">
    <property type="entry name" value="DGOK"/>
    <property type="match status" value="1"/>
</dbReference>
<evidence type="ECO:0000313" key="1">
    <source>
        <dbReference type="EMBL" id="TZG39229.1"/>
    </source>
</evidence>
<dbReference type="Gene3D" id="3.30.420.310">
    <property type="entry name" value="2-keto-3-deoxy-galactonokinase, C-terminal domain"/>
    <property type="match status" value="1"/>
</dbReference>